<dbReference type="InterPro" id="IPR026053">
    <property type="entry name" value="HPS1"/>
</dbReference>
<dbReference type="GO" id="GO:0016192">
    <property type="term" value="P:vesicle-mediated transport"/>
    <property type="evidence" value="ECO:0007669"/>
    <property type="project" value="InterPro"/>
</dbReference>
<dbReference type="AlphaFoldDB" id="A0A6F9DE03"/>
<organism evidence="2">
    <name type="scientific">Phallusia mammillata</name>
    <dbReference type="NCBI Taxonomy" id="59560"/>
    <lineage>
        <taxon>Eukaryota</taxon>
        <taxon>Metazoa</taxon>
        <taxon>Chordata</taxon>
        <taxon>Tunicata</taxon>
        <taxon>Ascidiacea</taxon>
        <taxon>Phlebobranchia</taxon>
        <taxon>Ascidiidae</taxon>
        <taxon>Phallusia</taxon>
    </lineage>
</organism>
<name>A0A6F9DE03_9ASCI</name>
<dbReference type="EMBL" id="LR785822">
    <property type="protein sequence ID" value="CAB3254091.1"/>
    <property type="molecule type" value="mRNA"/>
</dbReference>
<proteinExistence type="evidence at transcript level"/>
<feature type="domain" description="FUZ/MON1/HPS1 first Longin" evidence="1">
    <location>
        <begin position="2"/>
        <end position="118"/>
    </location>
</feature>
<protein>
    <submittedName>
        <fullName evidence="2">Hermansky-Pudlak syndrome 1 protein homolog</fullName>
    </submittedName>
</protein>
<dbReference type="Pfam" id="PF19036">
    <property type="entry name" value="Fuz_longin_1"/>
    <property type="match status" value="1"/>
</dbReference>
<gene>
    <name evidence="2" type="primary">Hps1</name>
</gene>
<dbReference type="PANTHER" id="PTHR12761">
    <property type="entry name" value="HERMANSKY-PUDLAK SYNDROME PROTEIN 1"/>
    <property type="match status" value="1"/>
</dbReference>
<reference evidence="2" key="1">
    <citation type="submission" date="2020-04" db="EMBL/GenBank/DDBJ databases">
        <authorList>
            <person name="Neveu A P."/>
        </authorList>
    </citation>
    <scope>NUCLEOTIDE SEQUENCE</scope>
    <source>
        <tissue evidence="2">Whole embryo</tissue>
    </source>
</reference>
<dbReference type="GO" id="GO:0031085">
    <property type="term" value="C:BLOC-3 complex"/>
    <property type="evidence" value="ECO:0007669"/>
    <property type="project" value="TreeGrafter"/>
</dbReference>
<evidence type="ECO:0000313" key="2">
    <source>
        <dbReference type="EMBL" id="CAB3254091.1"/>
    </source>
</evidence>
<sequence>MKALLIADDATELLYLYHDDEFKKHVSKKLLTEATPEIPFAACLQNFLSPIVLSCVTLKVKLNLPCSNIECSDQVIVFKQFDGLLYIGIQATNSTVYSMEVELQYLHCLVGMLYGPAYHYQLNPNSITQKQRAWTNVSLVLESYLNLCLNERAFLFEAVEQLKVNSKVSEVCGRTIHKCMEKLNKSSKKDNIQYGLIFVDTKILAYQLSSTRQDELTTKNLLQIISLISSKSPSVDKSPEVIFSDDETATDYFPEMDCSPLNGVFSTDEEFKSCNSDPGESSSTVSFNFNNVEYLESDSNSQTTQSNSEEASLSHTLEKENHIEPHNDHFSSDIDGNLEDLVTYRIPIFLASNRSPFIPYILYCVPLSKCIKMVFLSKRKNAEFSDILCGMRYLLRKIKFQDNMLVVEGRENTVSKLETCCRNLQTYTKKLNGKQQLIGRKILESWKANGQKQLQIFLTTDSTDNSTLLERCVMETQRSLFLFFKTLFPSAAEEKIFRTPCGFHEIQKYTNSKLSGYLDYLLLKSQLSIATYKIFKYPGLIQFALVRRIRKMSSIVDESKSLLADEVICPFVEGFNSEATSVTLLVSLFYKQVQNSFSELCEGNLSTKVESGDFLYSSNVWFSYTDTLEYDDKSLVNAKTVKTTDNMKCASLFSGNVYRRLLGSLKMSGSILTVFHLHCMHFSVVPSDVIEQQQNDIVRSACSQFA</sequence>
<dbReference type="PANTHER" id="PTHR12761:SF1">
    <property type="entry name" value="BLOC-3 COMPLEX MEMBER HPS1"/>
    <property type="match status" value="1"/>
</dbReference>
<dbReference type="InterPro" id="IPR043972">
    <property type="entry name" value="FUZ/MON1/HPS1_longin_1"/>
</dbReference>
<evidence type="ECO:0000259" key="1">
    <source>
        <dbReference type="Pfam" id="PF19036"/>
    </source>
</evidence>
<dbReference type="GO" id="GO:0005085">
    <property type="term" value="F:guanyl-nucleotide exchange factor activity"/>
    <property type="evidence" value="ECO:0007669"/>
    <property type="project" value="TreeGrafter"/>
</dbReference>
<accession>A0A6F9DE03</accession>